<dbReference type="Proteomes" id="UP000503820">
    <property type="component" value="Unassembled WGS sequence"/>
</dbReference>
<dbReference type="EMBL" id="BLVP01000001">
    <property type="protein sequence ID" value="GFM35742.1"/>
    <property type="molecule type" value="Genomic_DNA"/>
</dbReference>
<protein>
    <recommendedName>
        <fullName evidence="3">ABC transporter substrate-binding protein</fullName>
    </recommendedName>
</protein>
<evidence type="ECO:0000313" key="1">
    <source>
        <dbReference type="EMBL" id="GFM35742.1"/>
    </source>
</evidence>
<organism evidence="1 2">
    <name type="scientific">Desulfovibrio psychrotolerans</name>
    <dbReference type="NCBI Taxonomy" id="415242"/>
    <lineage>
        <taxon>Bacteria</taxon>
        <taxon>Pseudomonadati</taxon>
        <taxon>Thermodesulfobacteriota</taxon>
        <taxon>Desulfovibrionia</taxon>
        <taxon>Desulfovibrionales</taxon>
        <taxon>Desulfovibrionaceae</taxon>
        <taxon>Desulfovibrio</taxon>
    </lineage>
</organism>
<evidence type="ECO:0008006" key="3">
    <source>
        <dbReference type="Google" id="ProtNLM"/>
    </source>
</evidence>
<dbReference type="SUPFAM" id="SSF53850">
    <property type="entry name" value="Periplasmic binding protein-like II"/>
    <property type="match status" value="1"/>
</dbReference>
<dbReference type="AlphaFoldDB" id="A0A7J0BRC5"/>
<keyword evidence="2" id="KW-1185">Reference proteome</keyword>
<accession>A0A7J0BRC5</accession>
<name>A0A7J0BRC5_9BACT</name>
<reference evidence="1 2" key="1">
    <citation type="submission" date="2020-05" db="EMBL/GenBank/DDBJ databases">
        <title>Draft genome sequence of Desulfovibrio psychrotolerans JS1T.</title>
        <authorList>
            <person name="Ueno A."/>
            <person name="Tamazawa S."/>
            <person name="Tamamura S."/>
            <person name="Murakami T."/>
            <person name="Kiyama T."/>
            <person name="Inomata H."/>
            <person name="Amano Y."/>
            <person name="Miyakawa K."/>
            <person name="Tamaki H."/>
            <person name="Naganuma T."/>
            <person name="Kaneko K."/>
        </authorList>
    </citation>
    <scope>NUCLEOTIDE SEQUENCE [LARGE SCALE GENOMIC DNA]</scope>
    <source>
        <strain evidence="1 2">JS1</strain>
    </source>
</reference>
<dbReference type="Gene3D" id="3.40.190.10">
    <property type="entry name" value="Periplasmic binding protein-like II"/>
    <property type="match status" value="2"/>
</dbReference>
<gene>
    <name evidence="1" type="ORF">DSM19430T_04260</name>
</gene>
<comment type="caution">
    <text evidence="1">The sequence shown here is derived from an EMBL/GenBank/DDBJ whole genome shotgun (WGS) entry which is preliminary data.</text>
</comment>
<proteinExistence type="predicted"/>
<sequence>MRQYVPSERGYDLVRSGRADMMTCHDVAVAPLQLAKYPMYEGAYHVFFNKERIGEWKGGESLRDRSVVWRIGYYAEANFHVPIQAREVKTGSAALGMVLLGRADFYVDDLSFIDDSIRQNKIPFNPAEYGVEVAGYRTYHPVLLLSERGNKVRDLYDNGMEQLIREGRLKPIFEKWGFPYPRYSQE</sequence>
<evidence type="ECO:0000313" key="2">
    <source>
        <dbReference type="Proteomes" id="UP000503820"/>
    </source>
</evidence>